<dbReference type="Gene3D" id="3.30.70.1440">
    <property type="entry name" value="Multidrug efflux transporter AcrB pore domain"/>
    <property type="match status" value="1"/>
</dbReference>
<feature type="transmembrane region" description="Helical" evidence="1">
    <location>
        <begin position="431"/>
        <end position="453"/>
    </location>
</feature>
<dbReference type="EMBL" id="AP027081">
    <property type="protein sequence ID" value="BDU77335.1"/>
    <property type="molecule type" value="Genomic_DNA"/>
</dbReference>
<feature type="transmembrane region" description="Helical" evidence="1">
    <location>
        <begin position="919"/>
        <end position="937"/>
    </location>
</feature>
<dbReference type="Gene3D" id="1.20.1640.10">
    <property type="entry name" value="Multidrug efflux transporter AcrB transmembrane domain"/>
    <property type="match status" value="2"/>
</dbReference>
<keyword evidence="3" id="KW-1185">Reference proteome</keyword>
<dbReference type="Proteomes" id="UP001228113">
    <property type="component" value="Chromosome"/>
</dbReference>
<feature type="transmembrane region" description="Helical" evidence="1">
    <location>
        <begin position="531"/>
        <end position="551"/>
    </location>
</feature>
<dbReference type="PRINTS" id="PR00702">
    <property type="entry name" value="ACRIFLAVINRP"/>
</dbReference>
<proteinExistence type="predicted"/>
<dbReference type="InterPro" id="IPR027463">
    <property type="entry name" value="AcrB_DN_DC_subdom"/>
</dbReference>
<feature type="transmembrane region" description="Helical" evidence="1">
    <location>
        <begin position="359"/>
        <end position="377"/>
    </location>
</feature>
<dbReference type="RefSeq" id="WP_316410243.1">
    <property type="nucleotide sequence ID" value="NZ_AP027081.1"/>
</dbReference>
<dbReference type="KEGG" id="msea:METESE_22930"/>
<dbReference type="GO" id="GO:0005886">
    <property type="term" value="C:plasma membrane"/>
    <property type="evidence" value="ECO:0007669"/>
    <property type="project" value="TreeGrafter"/>
</dbReference>
<reference evidence="2" key="1">
    <citation type="journal article" date="2023" name="Int. J. Syst. Evol. Microbiol.">
        <title>Mesoterricola silvestris gen. nov., sp. nov., Mesoterricola sediminis sp. nov., Geothrix oryzae sp. nov., Geothrix edaphica sp. nov., Geothrix rubra sp. nov., and Geothrix limicola sp. nov., six novel members of Acidobacteriota isolated from soils.</title>
        <authorList>
            <person name="Itoh H."/>
            <person name="Sugisawa Y."/>
            <person name="Mise K."/>
            <person name="Xu Z."/>
            <person name="Kuniyasu M."/>
            <person name="Ushijima N."/>
            <person name="Kawano K."/>
            <person name="Kobayashi E."/>
            <person name="Shiratori Y."/>
            <person name="Masuda Y."/>
            <person name="Senoo K."/>
        </authorList>
    </citation>
    <scope>NUCLEOTIDE SEQUENCE</scope>
    <source>
        <strain evidence="2">W786</strain>
    </source>
</reference>
<evidence type="ECO:0000313" key="2">
    <source>
        <dbReference type="EMBL" id="BDU77335.1"/>
    </source>
</evidence>
<sequence>MWIVRLALRRPYTIAVMCMLLLLMGVLSMRRMQVDIFPSIDIPVVTVVWSYGGMTPEEMERRVVAVSERSMSTSVNGIERIESQSIQGIGILRVYFQPGTDIGAAIAQIASTSSTILRILPPGMTPPSIIQFNASNVPVVQLTARSDSLSEQQVYDHALNFIRLRLFTIPGLSTPGPFGGRGRQISMDIDPDKLAARGLSPADVVTAISSENVIVPAGVARLGARELPVLTNSNPSKVEDLRALPLKLVNGSPVYLRDVARVYDGFSDQTNIVRINGSRATYLAILKKADASTLAVVDAAKEILPVIKAAAPQGLELKFDFDQSQFVRGAISDVVKEAFIASVLVSLMILFFLGSGRSMLLVCTSIPLAIFAGIIGLKVSGQTMNIMTLGGLSLAIGMLVDDATVEVENIHRNQAMGKPLTVAILDGASQIAVPAIVATLAICIVFFPVVLLVGPAKYLFTPLAMAVVYSMLASYLLSRTLVPTLARMLLEHDHHDPAGRMGRFNAWRERGFGRFQDAYGRLLDKVLHHRVFVLALASAFALVSTGLLLVLGRDFFPAVDVGLMKLHVRAPSGTRLEQTEVLVAQVEQAIRDAVPVRDLATVNSNIGVPGPFNLSMIPSDNVTSADADVFVSLNHGHRPTQAYMRSLREELPKRFPGVSFYFQPADIVSQVLNFGVPAPIDIQVEGNNLVANAEVARRIEASVRQVPGAVDVRLKQVVNGPGYRVNVDRVRAAQLGLNQQAVANGLLVSLSGNGQLAPSWFLDPVTGVNYTVAVKTPLARMASPGDLMSTPFSLPGGNALLQAGNAPVGPAAQATFEPLSNFASLQRISVPTEINHFTVQRVLDVMANVEGRDLGAVMADIQKQVKGLGQLPPGTRIRVRGQFEVMVEAFTNLGGGLVIAIVLVYLLMAVLYQSWLDPFIILFAVPGALVGILWMLAATGTTLNVESMMGAIMAVGIATSNSILLVSFANDVRVANPGMTALEAARAAGRTRLRPVLMTALAMILGMIPMALALGEAGSQNAPLGRAVIGGLLMATVVTLFIVPVVYSLFRKKPPTAHLLDEKFNTEQQGSEA</sequence>
<evidence type="ECO:0000313" key="3">
    <source>
        <dbReference type="Proteomes" id="UP001228113"/>
    </source>
</evidence>
<dbReference type="Gene3D" id="3.30.2090.10">
    <property type="entry name" value="Multidrug efflux transporter AcrB TolC docking domain, DN and DC subdomains"/>
    <property type="match status" value="2"/>
</dbReference>
<dbReference type="AlphaFoldDB" id="A0AA48GXA2"/>
<keyword evidence="1" id="KW-0472">Membrane</keyword>
<keyword evidence="1" id="KW-0812">Transmembrane</keyword>
<dbReference type="PANTHER" id="PTHR32063:SF8">
    <property type="entry name" value="CATION EFFLUX PROTEIN"/>
    <property type="match status" value="1"/>
</dbReference>
<accession>A0AA48GXA2</accession>
<dbReference type="InterPro" id="IPR001036">
    <property type="entry name" value="Acrflvin-R"/>
</dbReference>
<dbReference type="Pfam" id="PF00873">
    <property type="entry name" value="ACR_tran"/>
    <property type="match status" value="1"/>
</dbReference>
<feature type="transmembrane region" description="Helical" evidence="1">
    <location>
        <begin position="949"/>
        <end position="969"/>
    </location>
</feature>
<gene>
    <name evidence="2" type="ORF">METESE_22930</name>
</gene>
<evidence type="ECO:0000256" key="1">
    <source>
        <dbReference type="SAM" id="Phobius"/>
    </source>
</evidence>
<dbReference type="GO" id="GO:0042910">
    <property type="term" value="F:xenobiotic transmembrane transporter activity"/>
    <property type="evidence" value="ECO:0007669"/>
    <property type="project" value="TreeGrafter"/>
</dbReference>
<feature type="transmembrane region" description="Helical" evidence="1">
    <location>
        <begin position="996"/>
        <end position="1015"/>
    </location>
</feature>
<protein>
    <submittedName>
        <fullName evidence="2">RND transporter</fullName>
    </submittedName>
</protein>
<feature type="transmembrane region" description="Helical" evidence="1">
    <location>
        <begin position="12"/>
        <end position="29"/>
    </location>
</feature>
<keyword evidence="1" id="KW-1133">Transmembrane helix</keyword>
<feature type="transmembrane region" description="Helical" evidence="1">
    <location>
        <begin position="459"/>
        <end position="478"/>
    </location>
</feature>
<feature type="transmembrane region" description="Helical" evidence="1">
    <location>
        <begin position="1027"/>
        <end position="1050"/>
    </location>
</feature>
<dbReference type="SUPFAM" id="SSF82693">
    <property type="entry name" value="Multidrug efflux transporter AcrB pore domain, PN1, PN2, PC1 and PC2 subdomains"/>
    <property type="match status" value="2"/>
</dbReference>
<name>A0AA48GXA2_9BACT</name>
<dbReference type="PANTHER" id="PTHR32063">
    <property type="match status" value="1"/>
</dbReference>
<organism evidence="2 3">
    <name type="scientific">Mesoterricola sediminis</name>
    <dbReference type="NCBI Taxonomy" id="2927980"/>
    <lineage>
        <taxon>Bacteria</taxon>
        <taxon>Pseudomonadati</taxon>
        <taxon>Acidobacteriota</taxon>
        <taxon>Holophagae</taxon>
        <taxon>Holophagales</taxon>
        <taxon>Holophagaceae</taxon>
        <taxon>Mesoterricola</taxon>
    </lineage>
</organism>
<dbReference type="SUPFAM" id="SSF82866">
    <property type="entry name" value="Multidrug efflux transporter AcrB transmembrane domain"/>
    <property type="match status" value="2"/>
</dbReference>
<dbReference type="Gene3D" id="3.30.70.1430">
    <property type="entry name" value="Multidrug efflux transporter AcrB pore domain"/>
    <property type="match status" value="2"/>
</dbReference>
<feature type="transmembrane region" description="Helical" evidence="1">
    <location>
        <begin position="893"/>
        <end position="912"/>
    </location>
</feature>
<dbReference type="SUPFAM" id="SSF82714">
    <property type="entry name" value="Multidrug efflux transporter AcrB TolC docking domain, DN and DC subdomains"/>
    <property type="match status" value="1"/>
</dbReference>
<dbReference type="Gene3D" id="3.30.70.1320">
    <property type="entry name" value="Multidrug efflux transporter AcrB pore domain like"/>
    <property type="match status" value="1"/>
</dbReference>